<gene>
    <name evidence="2" type="ORF">EFY87_10200</name>
</gene>
<dbReference type="PANTHER" id="PTHR33797">
    <property type="entry name" value="ORGANIC HYDROPEROXIDE RESISTANCE PROTEIN-LIKE"/>
    <property type="match status" value="1"/>
</dbReference>
<dbReference type="NCBIfam" id="TIGR03561">
    <property type="entry name" value="organ_hyd_perox"/>
    <property type="match status" value="1"/>
</dbReference>
<dbReference type="InterPro" id="IPR036102">
    <property type="entry name" value="OsmC/Ohrsf"/>
</dbReference>
<dbReference type="Pfam" id="PF02566">
    <property type="entry name" value="OsmC"/>
    <property type="match status" value="1"/>
</dbReference>
<organism evidence="2 3">
    <name type="scientific">Flexivirga caeni</name>
    <dbReference type="NCBI Taxonomy" id="2294115"/>
    <lineage>
        <taxon>Bacteria</taxon>
        <taxon>Bacillati</taxon>
        <taxon>Actinomycetota</taxon>
        <taxon>Actinomycetes</taxon>
        <taxon>Micrococcales</taxon>
        <taxon>Dermacoccaceae</taxon>
        <taxon>Flexivirga</taxon>
    </lineage>
</organism>
<dbReference type="Gene3D" id="2.20.25.10">
    <property type="match status" value="1"/>
</dbReference>
<protein>
    <submittedName>
        <fullName evidence="2">Organic hydroperoxide resistance protein</fullName>
    </submittedName>
</protein>
<dbReference type="RefSeq" id="WP_123271383.1">
    <property type="nucleotide sequence ID" value="NZ_RJJQ01000010.1"/>
</dbReference>
<dbReference type="InterPro" id="IPR019953">
    <property type="entry name" value="OHR"/>
</dbReference>
<reference evidence="2 3" key="1">
    <citation type="submission" date="2018-11" db="EMBL/GenBank/DDBJ databases">
        <title>Draft genome of Simplicispira Flexivirga sp. BO-16.</title>
        <authorList>
            <person name="Im W.T."/>
        </authorList>
    </citation>
    <scope>NUCLEOTIDE SEQUENCE [LARGE SCALE GENOMIC DNA]</scope>
    <source>
        <strain evidence="2 3">BO-16</strain>
    </source>
</reference>
<evidence type="ECO:0000313" key="3">
    <source>
        <dbReference type="Proteomes" id="UP000271678"/>
    </source>
</evidence>
<comment type="similarity">
    <text evidence="1">Belongs to the OsmC/Ohr family.</text>
</comment>
<dbReference type="GO" id="GO:0006979">
    <property type="term" value="P:response to oxidative stress"/>
    <property type="evidence" value="ECO:0007669"/>
    <property type="project" value="InterPro"/>
</dbReference>
<dbReference type="Proteomes" id="UP000271678">
    <property type="component" value="Unassembled WGS sequence"/>
</dbReference>
<evidence type="ECO:0000313" key="2">
    <source>
        <dbReference type="EMBL" id="RNI21532.1"/>
    </source>
</evidence>
<dbReference type="AlphaFoldDB" id="A0A3M9M7P1"/>
<dbReference type="InterPro" id="IPR015946">
    <property type="entry name" value="KH_dom-like_a/b"/>
</dbReference>
<sequence>MTDTITDALYTSEATSTGGREGTVKSADGVIDLALGKPGSQANPKANPETLFAAGYSACFGGALAVVAGKQDVDVSESTVTADVTLGTNDGGFLLAVKLTAKIPGVDAAKAQELADAAHQVCPYSKATRGNIEVTVVGESA</sequence>
<accession>A0A3M9M7P1</accession>
<evidence type="ECO:0000256" key="1">
    <source>
        <dbReference type="ARBA" id="ARBA00007378"/>
    </source>
</evidence>
<dbReference type="InterPro" id="IPR003718">
    <property type="entry name" value="OsmC/Ohr_fam"/>
</dbReference>
<dbReference type="OrthoDB" id="9797508at2"/>
<name>A0A3M9M7P1_9MICO</name>
<dbReference type="PANTHER" id="PTHR33797:SF2">
    <property type="entry name" value="ORGANIC HYDROPEROXIDE RESISTANCE PROTEIN-LIKE"/>
    <property type="match status" value="1"/>
</dbReference>
<dbReference type="Gene3D" id="3.30.300.20">
    <property type="match status" value="1"/>
</dbReference>
<dbReference type="EMBL" id="RJJQ01000010">
    <property type="protein sequence ID" value="RNI21532.1"/>
    <property type="molecule type" value="Genomic_DNA"/>
</dbReference>
<dbReference type="SUPFAM" id="SSF82784">
    <property type="entry name" value="OsmC-like"/>
    <property type="match status" value="1"/>
</dbReference>
<keyword evidence="3" id="KW-1185">Reference proteome</keyword>
<proteinExistence type="inferred from homology"/>
<comment type="caution">
    <text evidence="2">The sequence shown here is derived from an EMBL/GenBank/DDBJ whole genome shotgun (WGS) entry which is preliminary data.</text>
</comment>